<dbReference type="InterPro" id="IPR035681">
    <property type="entry name" value="ComA-like_MBL"/>
</dbReference>
<proteinExistence type="predicted"/>
<dbReference type="AlphaFoldDB" id="A0A382HVM1"/>
<dbReference type="EMBL" id="UINC01063569">
    <property type="protein sequence ID" value="SVB91328.1"/>
    <property type="molecule type" value="Genomic_DNA"/>
</dbReference>
<evidence type="ECO:0000313" key="2">
    <source>
        <dbReference type="EMBL" id="SVB91328.1"/>
    </source>
</evidence>
<dbReference type="SMART" id="SM00849">
    <property type="entry name" value="Lactamase_B"/>
    <property type="match status" value="1"/>
</dbReference>
<dbReference type="PROSITE" id="PS51257">
    <property type="entry name" value="PROKAR_LIPOPROTEIN"/>
    <property type="match status" value="1"/>
</dbReference>
<feature type="domain" description="Metallo-beta-lactamase" evidence="1">
    <location>
        <begin position="40"/>
        <end position="230"/>
    </location>
</feature>
<dbReference type="InterPro" id="IPR052159">
    <property type="entry name" value="Competence_DNA_uptake"/>
</dbReference>
<name>A0A382HVM1_9ZZZZ</name>
<dbReference type="SUPFAM" id="SSF56281">
    <property type="entry name" value="Metallo-hydrolase/oxidoreductase"/>
    <property type="match status" value="1"/>
</dbReference>
<accession>A0A382HVM1</accession>
<dbReference type="Gene3D" id="3.60.15.10">
    <property type="entry name" value="Ribonuclease Z/Hydroxyacylglutathione hydrolase-like"/>
    <property type="match status" value="1"/>
</dbReference>
<dbReference type="InterPro" id="IPR001279">
    <property type="entry name" value="Metallo-B-lactamas"/>
</dbReference>
<dbReference type="Pfam" id="PF00753">
    <property type="entry name" value="Lactamase_B"/>
    <property type="match status" value="1"/>
</dbReference>
<dbReference type="CDD" id="cd07731">
    <property type="entry name" value="ComA-like_MBL-fold"/>
    <property type="match status" value="1"/>
</dbReference>
<organism evidence="2">
    <name type="scientific">marine metagenome</name>
    <dbReference type="NCBI Taxonomy" id="408172"/>
    <lineage>
        <taxon>unclassified sequences</taxon>
        <taxon>metagenomes</taxon>
        <taxon>ecological metagenomes</taxon>
    </lineage>
</organism>
<evidence type="ECO:0000259" key="1">
    <source>
        <dbReference type="SMART" id="SM00849"/>
    </source>
</evidence>
<dbReference type="InterPro" id="IPR036866">
    <property type="entry name" value="RibonucZ/Hydroxyglut_hydro"/>
</dbReference>
<reference evidence="2" key="1">
    <citation type="submission" date="2018-05" db="EMBL/GenBank/DDBJ databases">
        <authorList>
            <person name="Lanie J.A."/>
            <person name="Ng W.-L."/>
            <person name="Kazmierczak K.M."/>
            <person name="Andrzejewski T.M."/>
            <person name="Davidsen T.M."/>
            <person name="Wayne K.J."/>
            <person name="Tettelin H."/>
            <person name="Glass J.I."/>
            <person name="Rusch D."/>
            <person name="Podicherti R."/>
            <person name="Tsui H.-C.T."/>
            <person name="Winkler M.E."/>
        </authorList>
    </citation>
    <scope>NUCLEOTIDE SEQUENCE</scope>
</reference>
<protein>
    <recommendedName>
        <fullName evidence="1">Metallo-beta-lactamase domain-containing protein</fullName>
    </recommendedName>
</protein>
<gene>
    <name evidence="2" type="ORF">METZ01_LOCUS244182</name>
</gene>
<dbReference type="PANTHER" id="PTHR30619:SF1">
    <property type="entry name" value="RECOMBINATION PROTEIN 2"/>
    <property type="match status" value="1"/>
</dbReference>
<sequence length="325" mass="34892">MRLSRVFYSGILLVGVLGCGVTAPAPVGESVTVTFLDVGQGDAVLIRSPEGQDALVDAGWSSPVTSLRALDVDELELLVATHPHADHIGGIADVINSIPVRFYMDNGQTHTTATYQNLASTLQQRTDITYLIAEPRSISLGSVEIEVLPLLPIASTDFNNRSIGLVVRYGDFAAFLSGDSEVEELSFWTQQDVVPDVTVLKAAHHGSYNGFTSEFLEDAEPEVIAISVGSNTYGHPHAEAMQAYTYTAETVLRTDLDGQITIVGYKDGRYEIVLGQEVITMGQGSSRGSEVEVPCVVQIQAVAGFVLRNRKTRPSPAKSPPRCAA</sequence>
<dbReference type="PANTHER" id="PTHR30619">
    <property type="entry name" value="DNA INTERNALIZATION/COMPETENCE PROTEIN COMEC/REC2"/>
    <property type="match status" value="1"/>
</dbReference>